<sequence>MQDKVSGRPPMPPGGVALSADPKYPKDQPLCTAIEAFVDGLRDYRSDVNACTGGAISFVALDACTDALNTQKAALVKGEGNHAEILKTICDASSRFAEMASEVERNRDRFAPHWALRALTYLGTVVVAELSVIAAYCAFAIAPYLAIPAALVYAGAGAGVGGLLAAQPALRRWAAERVQDAAAQHSAQHAALTTLFDNTRKLALRAETLATITALKARLTDAERDHFSALLDLPVEGEASDAGAPQMIIGQAFQGSPAQTLVFALQAGIGGFKEGYAAGAIAALGRLLAAEAALARGPQSRDAYQAFQSSTAHRHDLQLLASALVFREGFRPLVLTNVDCHGALSIDKAFLSWLQENLAAHGAAQWLDVHSLAAPPAFEDFYRGCYASDDKGTEQWQRHTTGPTFMPVRELPNDCLALRFGARLGPGDCIETVNGFYALPHTHQPRGVAALVSVTTTQDALPWPEQGKPFELVHKLRVLAALDDKSLKDKFGLLREELPTYPVNADLSKHKHQHTGRPIPAWLESLESMAVARANRAVSEPALKTDKLNWHALAEDVSKSWRSGDREHTFSCTAEDCNELGKHLGVTIIQAPQDPFSRSRSRSRSLKVLPYTVRLFVPPLAERIRPWAKLVHTTDTARRSSLDVKKPLPRTYA</sequence>
<dbReference type="AlphaFoldDB" id="A0A0G3IG93"/>
<dbReference type="EMBL" id="CP011518">
    <property type="protein sequence ID" value="AKK24861.1"/>
    <property type="molecule type" value="Genomic_DNA"/>
</dbReference>
<dbReference type="Proteomes" id="UP000035050">
    <property type="component" value="Plasmid pPO70-1"/>
</dbReference>
<protein>
    <submittedName>
        <fullName evidence="3">Uncharacterized protein</fullName>
    </submittedName>
</protein>
<name>A0A0G3IG93_9BURK</name>
<dbReference type="PATRIC" id="fig|573737.6.peg.5852"/>
<evidence type="ECO:0000313" key="3">
    <source>
        <dbReference type="EMBL" id="AKK24861.1"/>
    </source>
</evidence>
<reference evidence="3" key="1">
    <citation type="submission" date="2016-06" db="EMBL/GenBank/DDBJ databases">
        <title>Pandoraea oxalativorans DSM 23570 Genome Sequencing.</title>
        <authorList>
            <person name="Ee R."/>
            <person name="Lim Y.-L."/>
            <person name="Yong D."/>
            <person name="Yin W.-F."/>
            <person name="Chan K.-G."/>
        </authorList>
    </citation>
    <scope>NUCLEOTIDE SEQUENCE</scope>
    <source>
        <strain evidence="3">DSM 23570</strain>
        <plasmid evidence="3">pPO70-1</plasmid>
    </source>
</reference>
<evidence type="ECO:0000313" key="4">
    <source>
        <dbReference type="Proteomes" id="UP000035050"/>
    </source>
</evidence>
<keyword evidence="2" id="KW-1133">Transmembrane helix</keyword>
<feature type="region of interest" description="Disordered" evidence="1">
    <location>
        <begin position="1"/>
        <end position="22"/>
    </location>
</feature>
<keyword evidence="4" id="KW-1185">Reference proteome</keyword>
<accession>A0A0G3IG93</accession>
<keyword evidence="2" id="KW-0812">Transmembrane</keyword>
<geneLocation type="plasmid" evidence="3 4">
    <name>pPO70-1</name>
</geneLocation>
<keyword evidence="3" id="KW-0614">Plasmid</keyword>
<keyword evidence="2" id="KW-0472">Membrane</keyword>
<organism evidence="3 4">
    <name type="scientific">Pandoraea oxalativorans</name>
    <dbReference type="NCBI Taxonomy" id="573737"/>
    <lineage>
        <taxon>Bacteria</taxon>
        <taxon>Pseudomonadati</taxon>
        <taxon>Pseudomonadota</taxon>
        <taxon>Betaproteobacteria</taxon>
        <taxon>Burkholderiales</taxon>
        <taxon>Burkholderiaceae</taxon>
        <taxon>Pandoraea</taxon>
    </lineage>
</organism>
<feature type="transmembrane region" description="Helical" evidence="2">
    <location>
        <begin position="114"/>
        <end position="141"/>
    </location>
</feature>
<feature type="transmembrane region" description="Helical" evidence="2">
    <location>
        <begin position="147"/>
        <end position="166"/>
    </location>
</feature>
<dbReference type="KEGG" id="pox:MB84_29260"/>
<evidence type="ECO:0000256" key="1">
    <source>
        <dbReference type="SAM" id="MobiDB-lite"/>
    </source>
</evidence>
<gene>
    <name evidence="3" type="ORF">MB84_29260</name>
</gene>
<evidence type="ECO:0000256" key="2">
    <source>
        <dbReference type="SAM" id="Phobius"/>
    </source>
</evidence>
<proteinExistence type="predicted"/>